<evidence type="ECO:0000313" key="7">
    <source>
        <dbReference type="EMBL" id="KAF6026849.1"/>
    </source>
</evidence>
<evidence type="ECO:0000256" key="2">
    <source>
        <dbReference type="ARBA" id="ARBA00010737"/>
    </source>
</evidence>
<evidence type="ECO:0000256" key="3">
    <source>
        <dbReference type="ARBA" id="ARBA00022692"/>
    </source>
</evidence>
<gene>
    <name evidence="7" type="ORF">EB796_014833</name>
</gene>
<dbReference type="GO" id="GO:0016020">
    <property type="term" value="C:membrane"/>
    <property type="evidence" value="ECO:0007669"/>
    <property type="project" value="UniProtKB-SubCell"/>
</dbReference>
<dbReference type="EMBL" id="VXIV02002196">
    <property type="protein sequence ID" value="KAF6026849.1"/>
    <property type="molecule type" value="Genomic_DNA"/>
</dbReference>
<keyword evidence="8" id="KW-1185">Reference proteome</keyword>
<feature type="transmembrane region" description="Helical" evidence="6">
    <location>
        <begin position="372"/>
        <end position="392"/>
    </location>
</feature>
<name>A0A7J7JKH2_BUGNE</name>
<feature type="transmembrane region" description="Helical" evidence="6">
    <location>
        <begin position="158"/>
        <end position="177"/>
    </location>
</feature>
<evidence type="ECO:0000313" key="8">
    <source>
        <dbReference type="Proteomes" id="UP000593567"/>
    </source>
</evidence>
<feature type="transmembrane region" description="Helical" evidence="6">
    <location>
        <begin position="126"/>
        <end position="152"/>
    </location>
</feature>
<comment type="subcellular location">
    <subcellularLocation>
        <location evidence="1">Membrane</location>
        <topology evidence="1">Multi-pass membrane protein</topology>
    </subcellularLocation>
</comment>
<dbReference type="InterPro" id="IPR019397">
    <property type="entry name" value="Uncharacterised_TMEM39"/>
</dbReference>
<protein>
    <submittedName>
        <fullName evidence="7">TMEM39A</fullName>
    </submittedName>
</protein>
<comment type="similarity">
    <text evidence="2">Belongs to the TMEM39 family.</text>
</comment>
<proteinExistence type="inferred from homology"/>
<feature type="transmembrane region" description="Helical" evidence="6">
    <location>
        <begin position="266"/>
        <end position="289"/>
    </location>
</feature>
<accession>A0A7J7JKH2</accession>
<sequence>MAISRRLQRHVGAKTEAQSSEDVFPPVVGMQAPLPRHCMLPDVKPANEGRFQLFYLSCALALMALQFTNLYNAVNWLPNSVHDNLVDLAAIDTDLLVLLVLILSYRMLKFIIVRISWLFRPRMGNTVAMLVQGSLLFIYFIVTVIRFISIIYKYPLNKWLSLLLLPVLYFLVFGPNIPQMLAKHLPSLSIFSKPSHPYELLVPPSTEKTSKNIFHACSFEPEAVRREVFLLKTDFNYRLKMVFYEVTISTYYGTIVPIIFCKSTFHLDMAFVVGFSILTAVSLFLMSFIHKIPADYLDTLHKSAVHLGRWRRHEERLVSVPHSIWSELTIWPKGVNVKHVKGLFKAEGINNTAEPGNSMHIKFYMMFSQPEYIYLLISAVCVLCTLLEFAMLSKYRHWQQVLSCAGLLATNYFSLYNAWRDTLILYQVYKDENIHYD</sequence>
<dbReference type="Proteomes" id="UP000593567">
    <property type="component" value="Unassembled WGS sequence"/>
</dbReference>
<feature type="transmembrane region" description="Helical" evidence="6">
    <location>
        <begin position="398"/>
        <end position="419"/>
    </location>
</feature>
<evidence type="ECO:0000256" key="1">
    <source>
        <dbReference type="ARBA" id="ARBA00004141"/>
    </source>
</evidence>
<reference evidence="7" key="1">
    <citation type="submission" date="2020-06" db="EMBL/GenBank/DDBJ databases">
        <title>Draft genome of Bugula neritina, a colonial animal packing powerful symbionts and potential medicines.</title>
        <authorList>
            <person name="Rayko M."/>
        </authorList>
    </citation>
    <scope>NUCLEOTIDE SEQUENCE [LARGE SCALE GENOMIC DNA]</scope>
    <source>
        <strain evidence="7">Kwan_BN1</strain>
    </source>
</reference>
<keyword evidence="3 6" id="KW-0812">Transmembrane</keyword>
<feature type="transmembrane region" description="Helical" evidence="6">
    <location>
        <begin position="242"/>
        <end position="260"/>
    </location>
</feature>
<dbReference type="PANTHER" id="PTHR12995:SF4">
    <property type="entry name" value="FI21814P1"/>
    <property type="match status" value="1"/>
</dbReference>
<dbReference type="PANTHER" id="PTHR12995">
    <property type="entry name" value="FI21814P1"/>
    <property type="match status" value="1"/>
</dbReference>
<dbReference type="OrthoDB" id="438179at2759"/>
<dbReference type="Pfam" id="PF10271">
    <property type="entry name" value="Tmp39"/>
    <property type="match status" value="1"/>
</dbReference>
<comment type="caution">
    <text evidence="7">The sequence shown here is derived from an EMBL/GenBank/DDBJ whole genome shotgun (WGS) entry which is preliminary data.</text>
</comment>
<dbReference type="AlphaFoldDB" id="A0A7J7JKH2"/>
<evidence type="ECO:0000256" key="5">
    <source>
        <dbReference type="ARBA" id="ARBA00023136"/>
    </source>
</evidence>
<organism evidence="7 8">
    <name type="scientific">Bugula neritina</name>
    <name type="common">Brown bryozoan</name>
    <name type="synonym">Sertularia neritina</name>
    <dbReference type="NCBI Taxonomy" id="10212"/>
    <lineage>
        <taxon>Eukaryota</taxon>
        <taxon>Metazoa</taxon>
        <taxon>Spiralia</taxon>
        <taxon>Lophotrochozoa</taxon>
        <taxon>Bryozoa</taxon>
        <taxon>Gymnolaemata</taxon>
        <taxon>Cheilostomatida</taxon>
        <taxon>Flustrina</taxon>
        <taxon>Buguloidea</taxon>
        <taxon>Bugulidae</taxon>
        <taxon>Bugula</taxon>
    </lineage>
</organism>
<evidence type="ECO:0000256" key="6">
    <source>
        <dbReference type="SAM" id="Phobius"/>
    </source>
</evidence>
<evidence type="ECO:0000256" key="4">
    <source>
        <dbReference type="ARBA" id="ARBA00022989"/>
    </source>
</evidence>
<feature type="transmembrane region" description="Helical" evidence="6">
    <location>
        <begin position="53"/>
        <end position="73"/>
    </location>
</feature>
<keyword evidence="4 6" id="KW-1133">Transmembrane helix</keyword>
<keyword evidence="5 6" id="KW-0472">Membrane</keyword>